<reference evidence="1" key="1">
    <citation type="journal article" date="2014" name="Front. Microbiol.">
        <title>High frequency of phylogenetically diverse reductive dehalogenase-homologous genes in deep subseafloor sedimentary metagenomes.</title>
        <authorList>
            <person name="Kawai M."/>
            <person name="Futagami T."/>
            <person name="Toyoda A."/>
            <person name="Takaki Y."/>
            <person name="Nishi S."/>
            <person name="Hori S."/>
            <person name="Arai W."/>
            <person name="Tsubouchi T."/>
            <person name="Morono Y."/>
            <person name="Uchiyama I."/>
            <person name="Ito T."/>
            <person name="Fujiyama A."/>
            <person name="Inagaki F."/>
            <person name="Takami H."/>
        </authorList>
    </citation>
    <scope>NUCLEOTIDE SEQUENCE</scope>
    <source>
        <strain evidence="1">Expedition CK06-06</strain>
    </source>
</reference>
<protein>
    <submittedName>
        <fullName evidence="1">Uncharacterized protein</fullName>
    </submittedName>
</protein>
<feature type="non-terminal residue" evidence="1">
    <location>
        <position position="38"/>
    </location>
</feature>
<proteinExistence type="predicted"/>
<name>X0S3S9_9ZZZZ</name>
<dbReference type="EMBL" id="BARS01005214">
    <property type="protein sequence ID" value="GAF69901.1"/>
    <property type="molecule type" value="Genomic_DNA"/>
</dbReference>
<organism evidence="1">
    <name type="scientific">marine sediment metagenome</name>
    <dbReference type="NCBI Taxonomy" id="412755"/>
    <lineage>
        <taxon>unclassified sequences</taxon>
        <taxon>metagenomes</taxon>
        <taxon>ecological metagenomes</taxon>
    </lineage>
</organism>
<dbReference type="AlphaFoldDB" id="X0S3S9"/>
<accession>X0S3S9</accession>
<evidence type="ECO:0000313" key="1">
    <source>
        <dbReference type="EMBL" id="GAF69901.1"/>
    </source>
</evidence>
<comment type="caution">
    <text evidence="1">The sequence shown here is derived from an EMBL/GenBank/DDBJ whole genome shotgun (WGS) entry which is preliminary data.</text>
</comment>
<gene>
    <name evidence="1" type="ORF">S01H1_10214</name>
</gene>
<sequence length="38" mass="4172">MNQKYFLVSAAPHIRTEEDIPKIMYAVVLALIPAAGIS</sequence>